<dbReference type="SUPFAM" id="SSF53807">
    <property type="entry name" value="Helical backbone' metal receptor"/>
    <property type="match status" value="1"/>
</dbReference>
<reference evidence="3" key="1">
    <citation type="submission" date="2018-03" db="EMBL/GenBank/DDBJ databases">
        <authorList>
            <person name="Rodrigo-Torres L."/>
            <person name="Arahal R. D."/>
            <person name="Lucena T."/>
        </authorList>
    </citation>
    <scope>NUCLEOTIDE SEQUENCE [LARGE SCALE GENOMIC DNA]</scope>
    <source>
        <strain evidence="3">CECT 8871</strain>
    </source>
</reference>
<organism evidence="2 3">
    <name type="scientific">Pseudoprimorskyibacter insulae</name>
    <dbReference type="NCBI Taxonomy" id="1695997"/>
    <lineage>
        <taxon>Bacteria</taxon>
        <taxon>Pseudomonadati</taxon>
        <taxon>Pseudomonadota</taxon>
        <taxon>Alphaproteobacteria</taxon>
        <taxon>Rhodobacterales</taxon>
        <taxon>Paracoccaceae</taxon>
        <taxon>Pseudoprimorskyibacter</taxon>
    </lineage>
</organism>
<dbReference type="PROSITE" id="PS50983">
    <property type="entry name" value="FE_B12_PBP"/>
    <property type="match status" value="1"/>
</dbReference>
<dbReference type="InterPro" id="IPR050902">
    <property type="entry name" value="ABC_Transporter_SBP"/>
</dbReference>
<feature type="domain" description="Fe/B12 periplasmic-binding" evidence="1">
    <location>
        <begin position="1"/>
        <end position="237"/>
    </location>
</feature>
<dbReference type="InterPro" id="IPR002491">
    <property type="entry name" value="ABC_transptr_periplasmic_BD"/>
</dbReference>
<dbReference type="AlphaFoldDB" id="A0A2R8AR91"/>
<gene>
    <name evidence="2" type="primary">btuF_2</name>
    <name evidence="2" type="ORF">PRI8871_00973</name>
</gene>
<keyword evidence="3" id="KW-1185">Reference proteome</keyword>
<evidence type="ECO:0000313" key="2">
    <source>
        <dbReference type="EMBL" id="SPF78374.1"/>
    </source>
</evidence>
<proteinExistence type="predicted"/>
<dbReference type="PANTHER" id="PTHR30535">
    <property type="entry name" value="VITAMIN B12-BINDING PROTEIN"/>
    <property type="match status" value="1"/>
</dbReference>
<dbReference type="Gene3D" id="3.40.50.1980">
    <property type="entry name" value="Nitrogenase molybdenum iron protein domain"/>
    <property type="match status" value="2"/>
</dbReference>
<dbReference type="Proteomes" id="UP000244904">
    <property type="component" value="Unassembled WGS sequence"/>
</dbReference>
<name>A0A2R8AR91_9RHOB</name>
<evidence type="ECO:0000313" key="3">
    <source>
        <dbReference type="Proteomes" id="UP000244904"/>
    </source>
</evidence>
<protein>
    <submittedName>
        <fullName evidence="2">Vitamin B12-binding protein</fullName>
    </submittedName>
</protein>
<evidence type="ECO:0000259" key="1">
    <source>
        <dbReference type="PROSITE" id="PS50983"/>
    </source>
</evidence>
<dbReference type="EMBL" id="OMOJ01000001">
    <property type="protein sequence ID" value="SPF78374.1"/>
    <property type="molecule type" value="Genomic_DNA"/>
</dbReference>
<sequence length="239" mass="25630">MVLMLAEPEQIASLSLLAKDARTSVYADRAAPYPTNTGKAEEVALLAPDLVLAGTYTTRATVQMLEKLGYRLEIFPPINSLAEARANILRMGDILGQPDRAADIVAAMDVRLDALTEEVTHRPLTAFYHARGNTTGTEGLQGEMMTAAGMENIAAMLDLPYGGSLPLEKLVMETPDLILIGPPYSGHSQATELLEHPVLVNSGKRHVLTAGAAWVCETPALLDALAELVATRKSWEAAQ</sequence>
<dbReference type="PANTHER" id="PTHR30535:SF34">
    <property type="entry name" value="MOLYBDATE-BINDING PROTEIN MOLA"/>
    <property type="match status" value="1"/>
</dbReference>
<accession>A0A2R8AR91</accession>
<dbReference type="Pfam" id="PF01497">
    <property type="entry name" value="Peripla_BP_2"/>
    <property type="match status" value="1"/>
</dbReference>